<dbReference type="EMBL" id="CP049869">
    <property type="protein sequence ID" value="QIK79665.1"/>
    <property type="molecule type" value="Genomic_DNA"/>
</dbReference>
<dbReference type="GO" id="GO:0032259">
    <property type="term" value="P:methylation"/>
    <property type="evidence" value="ECO:0007669"/>
    <property type="project" value="UniProtKB-KW"/>
</dbReference>
<dbReference type="SUPFAM" id="SSF53335">
    <property type="entry name" value="S-adenosyl-L-methionine-dependent methyltransferases"/>
    <property type="match status" value="1"/>
</dbReference>
<dbReference type="Pfam" id="PF05050">
    <property type="entry name" value="Methyltransf_21"/>
    <property type="match status" value="1"/>
</dbReference>
<protein>
    <submittedName>
        <fullName evidence="2">FkbM family methyltransferase</fullName>
    </submittedName>
</protein>
<dbReference type="KEGG" id="spii:G7077_12850"/>
<dbReference type="RefSeq" id="WP_166412050.1">
    <property type="nucleotide sequence ID" value="NZ_CP049869.1"/>
</dbReference>
<dbReference type="AlphaFoldDB" id="A0A6G7YSE2"/>
<dbReference type="PANTHER" id="PTHR34203:SF15">
    <property type="entry name" value="SLL1173 PROTEIN"/>
    <property type="match status" value="1"/>
</dbReference>
<sequence length="197" mass="21791">MKWLKLPPERTGIIARHWHNEGWYEHRMLSHIQALRIEGAYLDVGANIGNHTVFFASECPSTHVYAVEPSDEAIGVLNEFAELNDLASKITVIPYAASDSDTIEVEFPRKGVVPFKAVKLDEVVAPGIKLVKMDIEGAEPSALRGMTRILAEDQPRLFIEAHTDEDMAATLSVIGPLGYRATGNVFNASPTYEFVLD</sequence>
<keyword evidence="3" id="KW-1185">Reference proteome</keyword>
<name>A0A6G7YSE2_9SPHN</name>
<proteinExistence type="predicted"/>
<dbReference type="NCBIfam" id="TIGR01444">
    <property type="entry name" value="fkbM_fam"/>
    <property type="match status" value="1"/>
</dbReference>
<dbReference type="InterPro" id="IPR052514">
    <property type="entry name" value="SAM-dependent_MTase"/>
</dbReference>
<reference evidence="2 3" key="1">
    <citation type="submission" date="2020-03" db="EMBL/GenBank/DDBJ databases">
        <title>Sphingomonas sp. nov., isolated from fish.</title>
        <authorList>
            <person name="Hyun D.-W."/>
            <person name="Bae J.-W."/>
        </authorList>
    </citation>
    <scope>NUCLEOTIDE SEQUENCE [LARGE SCALE GENOMIC DNA]</scope>
    <source>
        <strain evidence="2 3">HDW15B</strain>
    </source>
</reference>
<accession>A0A6G7YSE2</accession>
<keyword evidence="2" id="KW-0489">Methyltransferase</keyword>
<dbReference type="InterPro" id="IPR029063">
    <property type="entry name" value="SAM-dependent_MTases_sf"/>
</dbReference>
<keyword evidence="2" id="KW-0808">Transferase</keyword>
<dbReference type="Gene3D" id="3.40.50.150">
    <property type="entry name" value="Vaccinia Virus protein VP39"/>
    <property type="match status" value="1"/>
</dbReference>
<evidence type="ECO:0000313" key="2">
    <source>
        <dbReference type="EMBL" id="QIK79665.1"/>
    </source>
</evidence>
<organism evidence="2 3">
    <name type="scientific">Sphingomonas piscis</name>
    <dbReference type="NCBI Taxonomy" id="2714943"/>
    <lineage>
        <taxon>Bacteria</taxon>
        <taxon>Pseudomonadati</taxon>
        <taxon>Pseudomonadota</taxon>
        <taxon>Alphaproteobacteria</taxon>
        <taxon>Sphingomonadales</taxon>
        <taxon>Sphingomonadaceae</taxon>
        <taxon>Sphingomonas</taxon>
    </lineage>
</organism>
<evidence type="ECO:0000313" key="3">
    <source>
        <dbReference type="Proteomes" id="UP000503222"/>
    </source>
</evidence>
<dbReference type="GO" id="GO:0008168">
    <property type="term" value="F:methyltransferase activity"/>
    <property type="evidence" value="ECO:0007669"/>
    <property type="project" value="UniProtKB-KW"/>
</dbReference>
<evidence type="ECO:0000259" key="1">
    <source>
        <dbReference type="Pfam" id="PF05050"/>
    </source>
</evidence>
<gene>
    <name evidence="2" type="ORF">G7077_12850</name>
</gene>
<dbReference type="PANTHER" id="PTHR34203">
    <property type="entry name" value="METHYLTRANSFERASE, FKBM FAMILY PROTEIN"/>
    <property type="match status" value="1"/>
</dbReference>
<feature type="domain" description="Methyltransferase FkbM" evidence="1">
    <location>
        <begin position="43"/>
        <end position="167"/>
    </location>
</feature>
<dbReference type="Proteomes" id="UP000503222">
    <property type="component" value="Chromosome"/>
</dbReference>
<dbReference type="InterPro" id="IPR006342">
    <property type="entry name" value="FkbM_mtfrase"/>
</dbReference>